<evidence type="ECO:0000313" key="2">
    <source>
        <dbReference type="Proteomes" id="UP001163603"/>
    </source>
</evidence>
<dbReference type="EMBL" id="CM047743">
    <property type="protein sequence ID" value="KAJ0030840.1"/>
    <property type="molecule type" value="Genomic_DNA"/>
</dbReference>
<gene>
    <name evidence="1" type="ORF">Pint_12498</name>
</gene>
<name>A0ACC0Y6D2_9ROSI</name>
<organism evidence="1 2">
    <name type="scientific">Pistacia integerrima</name>
    <dbReference type="NCBI Taxonomy" id="434235"/>
    <lineage>
        <taxon>Eukaryota</taxon>
        <taxon>Viridiplantae</taxon>
        <taxon>Streptophyta</taxon>
        <taxon>Embryophyta</taxon>
        <taxon>Tracheophyta</taxon>
        <taxon>Spermatophyta</taxon>
        <taxon>Magnoliopsida</taxon>
        <taxon>eudicotyledons</taxon>
        <taxon>Gunneridae</taxon>
        <taxon>Pentapetalae</taxon>
        <taxon>rosids</taxon>
        <taxon>malvids</taxon>
        <taxon>Sapindales</taxon>
        <taxon>Anacardiaceae</taxon>
        <taxon>Pistacia</taxon>
    </lineage>
</organism>
<proteinExistence type="predicted"/>
<reference evidence="2" key="1">
    <citation type="journal article" date="2023" name="G3 (Bethesda)">
        <title>Genome assembly and association tests identify interacting loci associated with vigor, precocity, and sex in interspecific pistachio rootstocks.</title>
        <authorList>
            <person name="Palmer W."/>
            <person name="Jacygrad E."/>
            <person name="Sagayaradj S."/>
            <person name="Cavanaugh K."/>
            <person name="Han R."/>
            <person name="Bertier L."/>
            <person name="Beede B."/>
            <person name="Kafkas S."/>
            <person name="Golino D."/>
            <person name="Preece J."/>
            <person name="Michelmore R."/>
        </authorList>
    </citation>
    <scope>NUCLEOTIDE SEQUENCE [LARGE SCALE GENOMIC DNA]</scope>
</reference>
<keyword evidence="2" id="KW-1185">Reference proteome</keyword>
<comment type="caution">
    <text evidence="1">The sequence shown here is derived from an EMBL/GenBank/DDBJ whole genome shotgun (WGS) entry which is preliminary data.</text>
</comment>
<accession>A0ACC0Y6D2</accession>
<sequence length="717" mass="80369">MDDSRLTDFVTTFLKKKGFNEAETAFRAELQRKNNNSSNNNSIDVLNDPELSKFFRSFSESEDGPARYQDEYSKLRSWTYSSLDLYKHELLHVLYPVFIHCFMDLVAKKHIQEARTFFNSFREDHEMLHLRDLQKLEGVLTPSHLEEMEFAHSLRHSKVNIKICQYSYELLLQYLHKTQCTKMLGIINERINFEGTIVLHCFSPGQPSSISDDAEIVTLIGSNQDAANKINQKEVHWGLLEDSLESRLEKTGGLLSDSEKAEGENKEGEVDENKKRSVEGGKQGTSMKKLKKDKAINATAKTSRPEANTVPVAPRVKSELALPVMPVEVEQSFLEDLRNRVQLSSVALPSVCFYTFINTHNGLNCASISHDGSLVAGGFSDSSLKVVYYLIYTIHILWVDWLLILNFASTGLGYGKAWATNWKFYYCPLFRYDMLVSAVSQGENDTTAKEDTLGANGSKRSYTLFQGHSGPVYSASFSPLGDYILSCSADATIRLWSTKLNANLVCYKGHNYPVWDVQFSPLGHYFASCSHDRTARVWSIDRIQPLRIAAGHLSDVDCVRWHANSNYIATGSSDKTVRLWDVVSGDCVRIFVGHRSMILSLAMSPDGRYMASGDEDGAIMMWDLASGRCVTPLMGHTSCVWSLAFSCEGTLLASGSADSTVKLWDVTTSTKVPKTEEKSGNPNRLRSLKTLPTKSTPVYTVQFSRRNLLFAAGVLSK</sequence>
<evidence type="ECO:0000313" key="1">
    <source>
        <dbReference type="EMBL" id="KAJ0030840.1"/>
    </source>
</evidence>
<protein>
    <submittedName>
        <fullName evidence="1">Uncharacterized protein</fullName>
    </submittedName>
</protein>
<dbReference type="Proteomes" id="UP001163603">
    <property type="component" value="Chromosome 8"/>
</dbReference>